<gene>
    <name evidence="2" type="ORF">UV73_C0004G0067</name>
</gene>
<reference evidence="2 3" key="1">
    <citation type="journal article" date="2015" name="Nature">
        <title>rRNA introns, odd ribosomes, and small enigmatic genomes across a large radiation of phyla.</title>
        <authorList>
            <person name="Brown C.T."/>
            <person name="Hug L.A."/>
            <person name="Thomas B.C."/>
            <person name="Sharon I."/>
            <person name="Castelle C.J."/>
            <person name="Singh A."/>
            <person name="Wilkins M.J."/>
            <person name="Williams K.H."/>
            <person name="Banfield J.F."/>
        </authorList>
    </citation>
    <scope>NUCLEOTIDE SEQUENCE [LARGE SCALE GENOMIC DNA]</scope>
</reference>
<dbReference type="PANTHER" id="PTHR30390">
    <property type="entry name" value="SEDOHEPTULOSE 7-PHOSPHATE ISOMERASE / DNAA INITIATOR-ASSOCIATING FACTOR FOR REPLICATION INITIATION"/>
    <property type="match status" value="1"/>
</dbReference>
<organism evidence="2 3">
    <name type="scientific">Candidatus Gottesmanbacteria bacterium GW2011_GWA2_43_14</name>
    <dbReference type="NCBI Taxonomy" id="1618443"/>
    <lineage>
        <taxon>Bacteria</taxon>
        <taxon>Candidatus Gottesmaniibacteriota</taxon>
    </lineage>
</organism>
<dbReference type="GO" id="GO:0097367">
    <property type="term" value="F:carbohydrate derivative binding"/>
    <property type="evidence" value="ECO:0007669"/>
    <property type="project" value="InterPro"/>
</dbReference>
<dbReference type="Pfam" id="PF13580">
    <property type="entry name" value="SIS_2"/>
    <property type="match status" value="2"/>
</dbReference>
<feature type="domain" description="SIS" evidence="1">
    <location>
        <begin position="44"/>
        <end position="213"/>
    </location>
</feature>
<evidence type="ECO:0000259" key="1">
    <source>
        <dbReference type="PROSITE" id="PS51464"/>
    </source>
</evidence>
<sequence>MRQETLHQDFHPALAISTLDATTKTLSRMIDVQPEQLAEAANYMTNTANKGGRFILIGNGGSAAVAEQYGAGLPKWLTEGIENVDGPQSMGMYNPSTITMVGNDDGYENTFYNQMLLLDLNGNDSVIAFSGSGTSPNIVKAVKYAREKGANVIGMTFGDKGLAEEANVILTIPGDDLRALIPEEEATSQKDIQGPHMGEYEAIASALMFSLTKQTRQNLIKPPETDASLDLKLSIAIPTLIAIKNTIEEMLKNEKFIRALAHITQLYMNAYSSGGRVMFVGDESSSALSNHYGADAGKRPTVEIEGAKPSKAFSLTDSIPAMTMRLNNGAREIYSDRFRTYKPGDNDIIFIYSANGNSPQILNVVDEAKRHGTKVLGFTSGETGLINKADIVIKNPGKEKGLLADPENGVYIDFWMHALLEEFRRRVKKSSKSG</sequence>
<accession>A0A0G1DJ79</accession>
<dbReference type="EMBL" id="LCFP01000004">
    <property type="protein sequence ID" value="KKS97925.1"/>
    <property type="molecule type" value="Genomic_DNA"/>
</dbReference>
<dbReference type="Gene3D" id="3.40.50.10490">
    <property type="entry name" value="Glucose-6-phosphate isomerase like protein, domain 1"/>
    <property type="match status" value="2"/>
</dbReference>
<dbReference type="PROSITE" id="PS51464">
    <property type="entry name" value="SIS"/>
    <property type="match status" value="2"/>
</dbReference>
<dbReference type="EC" id="5.3.1.-" evidence="2"/>
<proteinExistence type="predicted"/>
<dbReference type="InterPro" id="IPR046348">
    <property type="entry name" value="SIS_dom_sf"/>
</dbReference>
<dbReference type="InterPro" id="IPR050099">
    <property type="entry name" value="SIS_GmhA/DiaA_subfam"/>
</dbReference>
<dbReference type="SUPFAM" id="SSF53697">
    <property type="entry name" value="SIS domain"/>
    <property type="match status" value="2"/>
</dbReference>
<dbReference type="Proteomes" id="UP000034894">
    <property type="component" value="Unassembled WGS sequence"/>
</dbReference>
<evidence type="ECO:0000313" key="3">
    <source>
        <dbReference type="Proteomes" id="UP000034894"/>
    </source>
</evidence>
<feature type="domain" description="SIS" evidence="1">
    <location>
        <begin position="263"/>
        <end position="429"/>
    </location>
</feature>
<dbReference type="STRING" id="1618443.UV73_C0004G0067"/>
<dbReference type="GO" id="GO:0016853">
    <property type="term" value="F:isomerase activity"/>
    <property type="evidence" value="ECO:0007669"/>
    <property type="project" value="UniProtKB-KW"/>
</dbReference>
<name>A0A0G1DJ79_9BACT</name>
<protein>
    <submittedName>
        <fullName evidence="2">Phosphoheptose isomerase, D-sedoheptulose 7-phosphate isomerase</fullName>
        <ecNumber evidence="2">5.3.1.-</ecNumber>
        <ecNumber evidence="2">5.3.1.28</ecNumber>
    </submittedName>
</protein>
<evidence type="ECO:0000313" key="2">
    <source>
        <dbReference type="EMBL" id="KKS97925.1"/>
    </source>
</evidence>
<dbReference type="GO" id="GO:1901135">
    <property type="term" value="P:carbohydrate derivative metabolic process"/>
    <property type="evidence" value="ECO:0007669"/>
    <property type="project" value="InterPro"/>
</dbReference>
<comment type="caution">
    <text evidence="2">The sequence shown here is derived from an EMBL/GenBank/DDBJ whole genome shotgun (WGS) entry which is preliminary data.</text>
</comment>
<keyword evidence="2" id="KW-0413">Isomerase</keyword>
<dbReference type="EC" id="5.3.1.28" evidence="2"/>
<dbReference type="InterPro" id="IPR001347">
    <property type="entry name" value="SIS_dom"/>
</dbReference>
<dbReference type="AlphaFoldDB" id="A0A0G1DJ79"/>